<accession>A0ACC2FD39</accession>
<dbReference type="EMBL" id="CM055757">
    <property type="protein sequence ID" value="KAJ7989175.1"/>
    <property type="molecule type" value="Genomic_DNA"/>
</dbReference>
<proteinExistence type="predicted"/>
<comment type="caution">
    <text evidence="1">The sequence shown here is derived from an EMBL/GenBank/DDBJ whole genome shotgun (WGS) entry which is preliminary data.</text>
</comment>
<reference evidence="1" key="1">
    <citation type="submission" date="2021-05" db="EMBL/GenBank/DDBJ databases">
        <authorList>
            <person name="Pan Q."/>
            <person name="Jouanno E."/>
            <person name="Zahm M."/>
            <person name="Klopp C."/>
            <person name="Cabau C."/>
            <person name="Louis A."/>
            <person name="Berthelot C."/>
            <person name="Parey E."/>
            <person name="Roest Crollius H."/>
            <person name="Montfort J."/>
            <person name="Robinson-Rechavi M."/>
            <person name="Bouchez O."/>
            <person name="Lampietro C."/>
            <person name="Lopez Roques C."/>
            <person name="Donnadieu C."/>
            <person name="Postlethwait J."/>
            <person name="Bobe J."/>
            <person name="Dillon D."/>
            <person name="Chandos A."/>
            <person name="von Hippel F."/>
            <person name="Guiguen Y."/>
        </authorList>
    </citation>
    <scope>NUCLEOTIDE SEQUENCE</scope>
    <source>
        <strain evidence="1">YG-Jan2019</strain>
    </source>
</reference>
<evidence type="ECO:0000313" key="1">
    <source>
        <dbReference type="EMBL" id="KAJ7989175.1"/>
    </source>
</evidence>
<name>A0ACC2FD39_DALPE</name>
<gene>
    <name evidence="1" type="ORF">DPEC_G00316780</name>
</gene>
<keyword evidence="2" id="KW-1185">Reference proteome</keyword>
<dbReference type="Proteomes" id="UP001157502">
    <property type="component" value="Chromosome 30"/>
</dbReference>
<protein>
    <submittedName>
        <fullName evidence="1">Uncharacterized protein</fullName>
    </submittedName>
</protein>
<sequence length="73" mass="7489">MVPPLPQINGTQAGPGPDSSVSSPSYGLGFPPLGTDHAPGLLVLAFLHPAGTLVHQAQMGPLIIRPPLPWSCD</sequence>
<evidence type="ECO:0000313" key="2">
    <source>
        <dbReference type="Proteomes" id="UP001157502"/>
    </source>
</evidence>
<organism evidence="1 2">
    <name type="scientific">Dallia pectoralis</name>
    <name type="common">Alaska blackfish</name>
    <dbReference type="NCBI Taxonomy" id="75939"/>
    <lineage>
        <taxon>Eukaryota</taxon>
        <taxon>Metazoa</taxon>
        <taxon>Chordata</taxon>
        <taxon>Craniata</taxon>
        <taxon>Vertebrata</taxon>
        <taxon>Euteleostomi</taxon>
        <taxon>Actinopterygii</taxon>
        <taxon>Neopterygii</taxon>
        <taxon>Teleostei</taxon>
        <taxon>Protacanthopterygii</taxon>
        <taxon>Esociformes</taxon>
        <taxon>Umbridae</taxon>
        <taxon>Dallia</taxon>
    </lineage>
</organism>